<sequence length="163" mass="18839">MAKTKEQPVFQSWDEVNEGMRSLIEIDQHVTNIESTMNNQLNEIKKDAELRAKPLLAQKEKLMKDIQAFTEHHIDEFRESKTKSLTFGEVGFRRATSISYRNVKAVLEALKLHKMTDCIKVTEAIEKDQLSKYDDAALARIGVKRTSKDKFFLKPAVERIEVQ</sequence>
<gene>
    <name evidence="1" type="ORF">H7C19_20155</name>
</gene>
<dbReference type="SUPFAM" id="SSF161266">
    <property type="entry name" value="Gam-like"/>
    <property type="match status" value="1"/>
</dbReference>
<accession>A0A7X0VH09</accession>
<dbReference type="Pfam" id="PF07352">
    <property type="entry name" value="Phage_Mu_Gam"/>
    <property type="match status" value="1"/>
</dbReference>
<protein>
    <submittedName>
        <fullName evidence="1">Host-nuclease inhibitor Gam family protein</fullName>
    </submittedName>
</protein>
<dbReference type="GO" id="GO:0042262">
    <property type="term" value="P:DNA protection"/>
    <property type="evidence" value="ECO:0007669"/>
    <property type="project" value="InterPro"/>
</dbReference>
<dbReference type="EMBL" id="JACJVP010000032">
    <property type="protein sequence ID" value="MBB6672998.1"/>
    <property type="molecule type" value="Genomic_DNA"/>
</dbReference>
<dbReference type="AlphaFoldDB" id="A0A7X0VH09"/>
<dbReference type="GO" id="GO:0003690">
    <property type="term" value="F:double-stranded DNA binding"/>
    <property type="evidence" value="ECO:0007669"/>
    <property type="project" value="InterPro"/>
</dbReference>
<dbReference type="InterPro" id="IPR009951">
    <property type="entry name" value="Host-nuc_inhib_Gam"/>
</dbReference>
<organism evidence="1 2">
    <name type="scientific">Cohnella nanjingensis</name>
    <dbReference type="NCBI Taxonomy" id="1387779"/>
    <lineage>
        <taxon>Bacteria</taxon>
        <taxon>Bacillati</taxon>
        <taxon>Bacillota</taxon>
        <taxon>Bacilli</taxon>
        <taxon>Bacillales</taxon>
        <taxon>Paenibacillaceae</taxon>
        <taxon>Cohnella</taxon>
    </lineage>
</organism>
<dbReference type="Gene3D" id="1.20.5.170">
    <property type="match status" value="1"/>
</dbReference>
<proteinExistence type="predicted"/>
<reference evidence="1 2" key="1">
    <citation type="submission" date="2020-08" db="EMBL/GenBank/DDBJ databases">
        <title>Cohnella phylogeny.</title>
        <authorList>
            <person name="Dunlap C."/>
        </authorList>
    </citation>
    <scope>NUCLEOTIDE SEQUENCE [LARGE SCALE GENOMIC DNA]</scope>
    <source>
        <strain evidence="1 2">DSM 28246</strain>
    </source>
</reference>
<evidence type="ECO:0000313" key="2">
    <source>
        <dbReference type="Proteomes" id="UP000547209"/>
    </source>
</evidence>
<dbReference type="RefSeq" id="WP_185670845.1">
    <property type="nucleotide sequence ID" value="NZ_JACJVP010000032.1"/>
</dbReference>
<name>A0A7X0VH09_9BACL</name>
<comment type="caution">
    <text evidence="1">The sequence shown here is derived from an EMBL/GenBank/DDBJ whole genome shotgun (WGS) entry which is preliminary data.</text>
</comment>
<keyword evidence="2" id="KW-1185">Reference proteome</keyword>
<dbReference type="Proteomes" id="UP000547209">
    <property type="component" value="Unassembled WGS sequence"/>
</dbReference>
<evidence type="ECO:0000313" key="1">
    <source>
        <dbReference type="EMBL" id="MBB6672998.1"/>
    </source>
</evidence>